<dbReference type="EMBL" id="VCKY01000012">
    <property type="protein sequence ID" value="TMR24171.1"/>
    <property type="molecule type" value="Genomic_DNA"/>
</dbReference>
<sequence length="186" mass="19823">MGEFLSTALSFPTVIFSFLLVVVVGYWLVVITGLFELDDDASWLGLGGVPAGITLSVLIAVAWLLCLIGSQFLGASFGGLLIAVPFAAAGGAWLATRGLLVPLRRLFPDGDRHSRGDFVGQMCVIRTGSATHDFGQAEVTAADGSSAVVQVRTTGQDRLARGDKALIFEYDADGEFFWVMPYESEL</sequence>
<evidence type="ECO:0000256" key="1">
    <source>
        <dbReference type="SAM" id="Phobius"/>
    </source>
</evidence>
<protein>
    <submittedName>
        <fullName evidence="2">DUF1449 family protein</fullName>
    </submittedName>
</protein>
<feature type="transmembrane region" description="Helical" evidence="1">
    <location>
        <begin position="14"/>
        <end position="35"/>
    </location>
</feature>
<keyword evidence="1" id="KW-0472">Membrane</keyword>
<accession>A0A5S4FVQ2</accession>
<gene>
    <name evidence="2" type="ORF">ETD86_05480</name>
</gene>
<feature type="transmembrane region" description="Helical" evidence="1">
    <location>
        <begin position="42"/>
        <end position="65"/>
    </location>
</feature>
<keyword evidence="3" id="KW-1185">Reference proteome</keyword>
<comment type="caution">
    <text evidence="2">The sequence shown here is derived from an EMBL/GenBank/DDBJ whole genome shotgun (WGS) entry which is preliminary data.</text>
</comment>
<evidence type="ECO:0000313" key="2">
    <source>
        <dbReference type="EMBL" id="TMR24171.1"/>
    </source>
</evidence>
<feature type="transmembrane region" description="Helical" evidence="1">
    <location>
        <begin position="71"/>
        <end position="95"/>
    </location>
</feature>
<evidence type="ECO:0000313" key="3">
    <source>
        <dbReference type="Proteomes" id="UP000309128"/>
    </source>
</evidence>
<organism evidence="2 3">
    <name type="scientific">Nonomuraea turkmeniaca</name>
    <dbReference type="NCBI Taxonomy" id="103838"/>
    <lineage>
        <taxon>Bacteria</taxon>
        <taxon>Bacillati</taxon>
        <taxon>Actinomycetota</taxon>
        <taxon>Actinomycetes</taxon>
        <taxon>Streptosporangiales</taxon>
        <taxon>Streptosporangiaceae</taxon>
        <taxon>Nonomuraea</taxon>
    </lineage>
</organism>
<dbReference type="AlphaFoldDB" id="A0A5S4FVQ2"/>
<name>A0A5S4FVQ2_9ACTN</name>
<dbReference type="OrthoDB" id="3388214at2"/>
<keyword evidence="1" id="KW-1133">Transmembrane helix</keyword>
<proteinExistence type="predicted"/>
<keyword evidence="1" id="KW-0812">Transmembrane</keyword>
<dbReference type="RefSeq" id="WP_138664990.1">
    <property type="nucleotide sequence ID" value="NZ_VCKY01000012.1"/>
</dbReference>
<dbReference type="Proteomes" id="UP000309128">
    <property type="component" value="Unassembled WGS sequence"/>
</dbReference>
<reference evidence="2 3" key="1">
    <citation type="submission" date="2019-05" db="EMBL/GenBank/DDBJ databases">
        <title>Draft genome sequence of Nonomuraea turkmeniaca DSM 43926.</title>
        <authorList>
            <person name="Saricaoglu S."/>
            <person name="Isik K."/>
        </authorList>
    </citation>
    <scope>NUCLEOTIDE SEQUENCE [LARGE SCALE GENOMIC DNA]</scope>
    <source>
        <strain evidence="2 3">DSM 43926</strain>
    </source>
</reference>